<dbReference type="EMBL" id="AE014184">
    <property type="protein sequence ID" value="AAO44812.1"/>
    <property type="molecule type" value="Genomic_DNA"/>
</dbReference>
<dbReference type="GO" id="GO:0032784">
    <property type="term" value="P:regulation of DNA-templated transcription elongation"/>
    <property type="evidence" value="ECO:0007669"/>
    <property type="project" value="InterPro"/>
</dbReference>
<dbReference type="CDD" id="cd06091">
    <property type="entry name" value="KOW_NusG"/>
    <property type="match status" value="1"/>
</dbReference>
<name>Q83MQ7_TROWT</name>
<dbReference type="InterPro" id="IPR001062">
    <property type="entry name" value="Transcrpt_antiterm_NusG"/>
</dbReference>
<dbReference type="HOGENOM" id="CLU_067287_0_2_11"/>
<dbReference type="InterPro" id="IPR008991">
    <property type="entry name" value="Translation_prot_SH3-like_sf"/>
</dbReference>
<dbReference type="InterPro" id="IPR005824">
    <property type="entry name" value="KOW"/>
</dbReference>
<evidence type="ECO:0000256" key="1">
    <source>
        <dbReference type="ARBA" id="ARBA00022472"/>
    </source>
</evidence>
<dbReference type="CDD" id="cd09891">
    <property type="entry name" value="NGN_Bact_1"/>
    <property type="match status" value="1"/>
</dbReference>
<evidence type="ECO:0000313" key="10">
    <source>
        <dbReference type="EMBL" id="AAO44812.1"/>
    </source>
</evidence>
<dbReference type="SMART" id="SM00738">
    <property type="entry name" value="NGN"/>
    <property type="match status" value="1"/>
</dbReference>
<evidence type="ECO:0000256" key="2">
    <source>
        <dbReference type="ARBA" id="ARBA00022814"/>
    </source>
</evidence>
<dbReference type="Gene3D" id="2.30.30.30">
    <property type="match status" value="1"/>
</dbReference>
<dbReference type="NCBIfam" id="TIGR00922">
    <property type="entry name" value="nusG"/>
    <property type="match status" value="1"/>
</dbReference>
<dbReference type="InterPro" id="IPR036735">
    <property type="entry name" value="NGN_dom_sf"/>
</dbReference>
<evidence type="ECO:0000256" key="5">
    <source>
        <dbReference type="HAMAP-Rule" id="MF_00948"/>
    </source>
</evidence>
<sequence length="217" mass="24431">MPSGRPVREIYVMEKTDTAHDPYEEFKVHLRSLPGKWYVVHSPAGFERRAKANLETRVVSMNADQAIYQVEVPMEDVVGIRNGQRKMITRVRIPGYVLVRMDLNESSWAVVRNTPWITGFVGNMHQPVPLSFEEVFDMLKTTVSVSQTAARQKRSVTVSDVDLEVGETVVIKTGSFAGLPGTISEIKPENGRLTVLISLFERETPVELAFDQVEKQA</sequence>
<dbReference type="InterPro" id="IPR014722">
    <property type="entry name" value="Rib_uL2_dom2"/>
</dbReference>
<dbReference type="GO" id="GO:0005829">
    <property type="term" value="C:cytosol"/>
    <property type="evidence" value="ECO:0007669"/>
    <property type="project" value="TreeGrafter"/>
</dbReference>
<dbReference type="HAMAP" id="MF_00948">
    <property type="entry name" value="NusG"/>
    <property type="match status" value="1"/>
</dbReference>
<reference evidence="10 11" key="1">
    <citation type="journal article" date="2003" name="Genome Res.">
        <title>Tropheryma whipplei twist: a human pathogenic Actinobacteria with a reduced genome.</title>
        <authorList>
            <person name="Raoult D."/>
            <person name="Ogata H."/>
            <person name="Audic S."/>
            <person name="Robert C."/>
            <person name="Suhre K."/>
            <person name="Drancourt M."/>
            <person name="Claverie J.-M."/>
        </authorList>
    </citation>
    <scope>NUCLEOTIDE SEQUENCE [LARGE SCALE GENOMIC DNA]</scope>
    <source>
        <strain evidence="10 11">Twist</strain>
    </source>
</reference>
<evidence type="ECO:0000256" key="4">
    <source>
        <dbReference type="ARBA" id="ARBA00023163"/>
    </source>
</evidence>
<dbReference type="SUPFAM" id="SSF82679">
    <property type="entry name" value="N-utilization substance G protein NusG, N-terminal domain"/>
    <property type="match status" value="1"/>
</dbReference>
<dbReference type="KEGG" id="twh:TWT_715"/>
<dbReference type="InterPro" id="IPR047050">
    <property type="entry name" value="NGN"/>
</dbReference>
<feature type="domain" description="KOW" evidence="9">
    <location>
        <begin position="162"/>
        <end position="189"/>
    </location>
</feature>
<evidence type="ECO:0000313" key="11">
    <source>
        <dbReference type="Proteomes" id="UP000002200"/>
    </source>
</evidence>
<dbReference type="PRINTS" id="PR00338">
    <property type="entry name" value="NUSGTNSCPFCT"/>
</dbReference>
<dbReference type="SMART" id="SM00739">
    <property type="entry name" value="KOW"/>
    <property type="match status" value="1"/>
</dbReference>
<proteinExistence type="inferred from homology"/>
<evidence type="ECO:0000256" key="6">
    <source>
        <dbReference type="NCBIfam" id="TIGR00922"/>
    </source>
</evidence>
<keyword evidence="4 5" id="KW-0804">Transcription</keyword>
<evidence type="ECO:0000256" key="3">
    <source>
        <dbReference type="ARBA" id="ARBA00023015"/>
    </source>
</evidence>
<evidence type="ECO:0000259" key="8">
    <source>
        <dbReference type="SMART" id="SM00738"/>
    </source>
</evidence>
<dbReference type="GO" id="GO:0006354">
    <property type="term" value="P:DNA-templated transcription elongation"/>
    <property type="evidence" value="ECO:0007669"/>
    <property type="project" value="UniProtKB-UniRule"/>
</dbReference>
<organism evidence="10 11">
    <name type="scientific">Tropheryma whipplei (strain Twist)</name>
    <name type="common">Whipple's bacillus</name>
    <dbReference type="NCBI Taxonomy" id="203267"/>
    <lineage>
        <taxon>Bacteria</taxon>
        <taxon>Bacillati</taxon>
        <taxon>Actinomycetota</taxon>
        <taxon>Actinomycetes</taxon>
        <taxon>Micrococcales</taxon>
        <taxon>Tropherymataceae</taxon>
        <taxon>Tropheryma</taxon>
    </lineage>
</organism>
<dbReference type="PANTHER" id="PTHR30265">
    <property type="entry name" value="RHO-INTERACTING TRANSCRIPTION TERMINATION FACTOR NUSG"/>
    <property type="match status" value="1"/>
</dbReference>
<dbReference type="SUPFAM" id="SSF50104">
    <property type="entry name" value="Translation proteins SH3-like domain"/>
    <property type="match status" value="1"/>
</dbReference>
<dbReference type="InterPro" id="IPR006645">
    <property type="entry name" value="NGN-like_dom"/>
</dbReference>
<dbReference type="Pfam" id="PF02357">
    <property type="entry name" value="NusG"/>
    <property type="match status" value="1"/>
</dbReference>
<gene>
    <name evidence="5 10" type="primary">nusG</name>
    <name evidence="10" type="ordered locus">TWT_715</name>
</gene>
<accession>Q83MQ7</accession>
<dbReference type="Gene3D" id="3.30.70.940">
    <property type="entry name" value="NusG, N-terminal domain"/>
    <property type="match status" value="1"/>
</dbReference>
<dbReference type="Proteomes" id="UP000002200">
    <property type="component" value="Chromosome"/>
</dbReference>
<dbReference type="AlphaFoldDB" id="Q83MQ7"/>
<comment type="function">
    <text evidence="5 7">Participates in transcription elongation, termination and antitermination.</text>
</comment>
<feature type="domain" description="NusG-like N-terminal" evidence="8">
    <location>
        <begin position="34"/>
        <end position="142"/>
    </location>
</feature>
<keyword evidence="11" id="KW-1185">Reference proteome</keyword>
<dbReference type="GO" id="GO:0006353">
    <property type="term" value="P:DNA-templated transcription termination"/>
    <property type="evidence" value="ECO:0007669"/>
    <property type="project" value="UniProtKB-UniRule"/>
</dbReference>
<dbReference type="GO" id="GO:0031564">
    <property type="term" value="P:transcription antitermination"/>
    <property type="evidence" value="ECO:0007669"/>
    <property type="project" value="UniProtKB-UniRule"/>
</dbReference>
<dbReference type="eggNOG" id="COG0250">
    <property type="taxonomic scope" value="Bacteria"/>
</dbReference>
<dbReference type="STRING" id="203267.TWT_715"/>
<evidence type="ECO:0000256" key="7">
    <source>
        <dbReference type="RuleBase" id="RU000538"/>
    </source>
</evidence>
<keyword evidence="2 5" id="KW-0889">Transcription antitermination</keyword>
<keyword evidence="1 5" id="KW-0806">Transcription termination</keyword>
<protein>
    <recommendedName>
        <fullName evidence="5 6">Transcription termination/antitermination protein NusG</fullName>
    </recommendedName>
</protein>
<dbReference type="PANTHER" id="PTHR30265:SF2">
    <property type="entry name" value="TRANSCRIPTION TERMINATION_ANTITERMINATION PROTEIN NUSG"/>
    <property type="match status" value="1"/>
</dbReference>
<evidence type="ECO:0000259" key="9">
    <source>
        <dbReference type="SMART" id="SM00739"/>
    </source>
</evidence>
<dbReference type="InterPro" id="IPR043425">
    <property type="entry name" value="NusG-like"/>
</dbReference>
<keyword evidence="3 5" id="KW-0805">Transcription regulation</keyword>
<comment type="similarity">
    <text evidence="5 7">Belongs to the NusG family.</text>
</comment>